<comment type="caution">
    <text evidence="2">The sequence shown here is derived from an EMBL/GenBank/DDBJ whole genome shotgun (WGS) entry which is preliminary data.</text>
</comment>
<dbReference type="RefSeq" id="WP_202828470.1">
    <property type="nucleotide sequence ID" value="NZ_JAEUXJ010000018.1"/>
</dbReference>
<feature type="transmembrane region" description="Helical" evidence="1">
    <location>
        <begin position="96"/>
        <end position="118"/>
    </location>
</feature>
<keyword evidence="3" id="KW-1185">Reference proteome</keyword>
<dbReference type="InterPro" id="IPR021776">
    <property type="entry name" value="ActD"/>
</dbReference>
<name>A0ABS1VAP4_9PROT</name>
<dbReference type="PANTHER" id="PTHR40394:SF2">
    <property type="entry name" value="QUINOL:CYTOCHROME C OXIDOREDUCTASE MEMBRANE PROTEIN"/>
    <property type="match status" value="1"/>
</dbReference>
<dbReference type="Proteomes" id="UP000606490">
    <property type="component" value="Unassembled WGS sequence"/>
</dbReference>
<keyword evidence="1" id="KW-0812">Transmembrane</keyword>
<accession>A0ABS1VAP4</accession>
<dbReference type="PANTHER" id="PTHR40394">
    <property type="entry name" value="LIPOPROTEIN-RELATED"/>
    <property type="match status" value="1"/>
</dbReference>
<dbReference type="EMBL" id="JAEUXJ010000018">
    <property type="protein sequence ID" value="MBL6458728.1"/>
    <property type="molecule type" value="Genomic_DNA"/>
</dbReference>
<protein>
    <submittedName>
        <fullName evidence="2">DUF3341 domain-containing protein</fullName>
    </submittedName>
</protein>
<sequence length="173" mass="18393">MSEVPMLLAEFADPQTLLDAARRVRDAGWQGRDAHVPFAIEELPEALGLGSTPIRPIMAAGGLLSGAFAYGLQWYSAVVDYPYNSGGRPLHSWPAFLVPTFEAVILGATLAGVVAFLVSTGLPRLHHPAFAAHGFARASQDRFFLAVADPEVDAARFAAKLDGLAPLSIRQVG</sequence>
<organism evidence="2 3">
    <name type="scientific">Belnapia mucosa</name>
    <dbReference type="NCBI Taxonomy" id="2804532"/>
    <lineage>
        <taxon>Bacteria</taxon>
        <taxon>Pseudomonadati</taxon>
        <taxon>Pseudomonadota</taxon>
        <taxon>Alphaproteobacteria</taxon>
        <taxon>Acetobacterales</taxon>
        <taxon>Roseomonadaceae</taxon>
        <taxon>Belnapia</taxon>
    </lineage>
</organism>
<evidence type="ECO:0000313" key="2">
    <source>
        <dbReference type="EMBL" id="MBL6458728.1"/>
    </source>
</evidence>
<gene>
    <name evidence="2" type="ORF">JMJ55_25670</name>
</gene>
<feature type="transmembrane region" description="Helical" evidence="1">
    <location>
        <begin position="57"/>
        <end position="76"/>
    </location>
</feature>
<keyword evidence="1" id="KW-1133">Transmembrane helix</keyword>
<dbReference type="Pfam" id="PF11821">
    <property type="entry name" value="ActD"/>
    <property type="match status" value="1"/>
</dbReference>
<evidence type="ECO:0000256" key="1">
    <source>
        <dbReference type="SAM" id="Phobius"/>
    </source>
</evidence>
<proteinExistence type="predicted"/>
<evidence type="ECO:0000313" key="3">
    <source>
        <dbReference type="Proteomes" id="UP000606490"/>
    </source>
</evidence>
<keyword evidence="1" id="KW-0472">Membrane</keyword>
<reference evidence="2 3" key="1">
    <citation type="submission" date="2021-01" db="EMBL/GenBank/DDBJ databases">
        <title>Belnapia mucosa sp. nov. and Belnapia arida sp. nov., isolated from the Tabernas Desert (Almeria, Spain).</title>
        <authorList>
            <person name="Molina-Menor E."/>
            <person name="Vidal-Verdu A."/>
            <person name="Calonge A."/>
            <person name="Satari L."/>
            <person name="Pereto Magraner J."/>
            <person name="Porcar Miralles M."/>
        </authorList>
    </citation>
    <scope>NUCLEOTIDE SEQUENCE [LARGE SCALE GENOMIC DNA]</scope>
    <source>
        <strain evidence="2 3">T6</strain>
    </source>
</reference>